<dbReference type="Pfam" id="PF13772">
    <property type="entry name" value="AIG2_2"/>
    <property type="match status" value="1"/>
</dbReference>
<gene>
    <name evidence="4" type="ORF">COB13_17520</name>
</gene>
<feature type="binding site" evidence="3">
    <location>
        <begin position="13"/>
        <end position="18"/>
    </location>
    <ligand>
        <name>substrate</name>
    </ligand>
</feature>
<evidence type="ECO:0008006" key="5">
    <source>
        <dbReference type="Google" id="ProtNLM"/>
    </source>
</evidence>
<dbReference type="SUPFAM" id="SSF110857">
    <property type="entry name" value="Gamma-glutamyl cyclotransferase-like"/>
    <property type="match status" value="1"/>
</dbReference>
<keyword evidence="1" id="KW-0456">Lyase</keyword>
<evidence type="ECO:0000256" key="3">
    <source>
        <dbReference type="PIRSR" id="PIRSR617939-2"/>
    </source>
</evidence>
<sequence>MANSTMANSTILYFAYGSNMLLQRLIDRCPSARALGVAVAYCHYISFGLAGRDGSGKAVIIKSQDRDDCVFGVLFELAESELMDLDRFEIKYKRNDKFEVVMDGQNHLTTTYYVPKADIEIGLLPMDWYRDICVAGARQHGLDADYIAELEALIVRQDPDNAGHKYLQNLSIESL</sequence>
<evidence type="ECO:0000313" key="4">
    <source>
        <dbReference type="EMBL" id="PCI96465.1"/>
    </source>
</evidence>
<dbReference type="EMBL" id="NVUS01000043">
    <property type="protein sequence ID" value="PCI96465.1"/>
    <property type="molecule type" value="Genomic_DNA"/>
</dbReference>
<reference key="1">
    <citation type="submission" date="2017-08" db="EMBL/GenBank/DDBJ databases">
        <title>A dynamic microbial community with high functional redundancy inhabits the cold, oxic subseafloor aquifer.</title>
        <authorList>
            <person name="Tully B.J."/>
            <person name="Wheat C.G."/>
            <person name="Glazer B.T."/>
            <person name="Huber J.A."/>
        </authorList>
    </citation>
    <scope>NUCLEOTIDE SEQUENCE [LARGE SCALE GENOMIC DNA]</scope>
</reference>
<evidence type="ECO:0000256" key="1">
    <source>
        <dbReference type="ARBA" id="ARBA00023239"/>
    </source>
</evidence>
<feature type="binding site" evidence="3">
    <location>
        <position position="129"/>
    </location>
    <ligand>
        <name>substrate</name>
    </ligand>
</feature>
<dbReference type="InterPro" id="IPR013024">
    <property type="entry name" value="GGCT-like"/>
</dbReference>
<accession>A0A2A4YQ53</accession>
<dbReference type="CDD" id="cd06661">
    <property type="entry name" value="GGCT_like"/>
    <property type="match status" value="1"/>
</dbReference>
<feature type="active site" description="Proton acceptor" evidence="2">
    <location>
        <position position="89"/>
    </location>
</feature>
<dbReference type="Gene3D" id="3.10.490.10">
    <property type="entry name" value="Gamma-glutamyl cyclotransferase-like"/>
    <property type="match status" value="1"/>
</dbReference>
<evidence type="ECO:0000256" key="2">
    <source>
        <dbReference type="PIRSR" id="PIRSR617939-1"/>
    </source>
</evidence>
<name>A0A2A4YQ53_9PROT</name>
<reference evidence="4" key="2">
    <citation type="journal article" date="2018" name="ISME J.">
        <title>A dynamic microbial community with high functional redundancy inhabits the cold, oxic subseafloor aquifer.</title>
        <authorList>
            <person name="Tully B.J."/>
            <person name="Wheat C.G."/>
            <person name="Glazer B.T."/>
            <person name="Huber J.A."/>
        </authorList>
    </citation>
    <scope>NUCLEOTIDE SEQUENCE</scope>
    <source>
        <strain evidence="4">NORP83</strain>
    </source>
</reference>
<dbReference type="GO" id="GO:0003839">
    <property type="term" value="F:gamma-glutamylcyclotransferase activity"/>
    <property type="evidence" value="ECO:0007669"/>
    <property type="project" value="InterPro"/>
</dbReference>
<organism evidence="4">
    <name type="scientific">OCS116 cluster bacterium</name>
    <dbReference type="NCBI Taxonomy" id="2030921"/>
    <lineage>
        <taxon>Bacteria</taxon>
        <taxon>Pseudomonadati</taxon>
        <taxon>Pseudomonadota</taxon>
        <taxon>Alphaproteobacteria</taxon>
        <taxon>OCS116 cluster</taxon>
    </lineage>
</organism>
<dbReference type="PANTHER" id="PTHR12935:SF0">
    <property type="entry name" value="GAMMA-GLUTAMYLCYCLOTRANSFERASE"/>
    <property type="match status" value="1"/>
</dbReference>
<proteinExistence type="predicted"/>
<dbReference type="InterPro" id="IPR017939">
    <property type="entry name" value="G-Glutamylcylcotransferase"/>
</dbReference>
<dbReference type="AlphaFoldDB" id="A0A2A4YQ53"/>
<protein>
    <recommendedName>
        <fullName evidence="5">Gamma-glutamylcyclotransferase</fullName>
    </recommendedName>
</protein>
<comment type="caution">
    <text evidence="4">The sequence shown here is derived from an EMBL/GenBank/DDBJ whole genome shotgun (WGS) entry which is preliminary data.</text>
</comment>
<dbReference type="PANTHER" id="PTHR12935">
    <property type="entry name" value="GAMMA-GLUTAMYLCYCLOTRANSFERASE"/>
    <property type="match status" value="1"/>
</dbReference>
<dbReference type="InterPro" id="IPR036568">
    <property type="entry name" value="GGCT-like_sf"/>
</dbReference>